<gene>
    <name evidence="1" type="ORF">GCM10012275_22370</name>
</gene>
<protein>
    <submittedName>
        <fullName evidence="1">Uncharacterized protein</fullName>
    </submittedName>
</protein>
<organism evidence="1 2">
    <name type="scientific">Longimycelium tulufanense</name>
    <dbReference type="NCBI Taxonomy" id="907463"/>
    <lineage>
        <taxon>Bacteria</taxon>
        <taxon>Bacillati</taxon>
        <taxon>Actinomycetota</taxon>
        <taxon>Actinomycetes</taxon>
        <taxon>Pseudonocardiales</taxon>
        <taxon>Pseudonocardiaceae</taxon>
        <taxon>Longimycelium</taxon>
    </lineage>
</organism>
<proteinExistence type="predicted"/>
<evidence type="ECO:0000313" key="1">
    <source>
        <dbReference type="EMBL" id="GGM51018.1"/>
    </source>
</evidence>
<name>A0A8J3C7W6_9PSEU</name>
<accession>A0A8J3C7W6</accession>
<dbReference type="Proteomes" id="UP000637578">
    <property type="component" value="Unassembled WGS sequence"/>
</dbReference>
<keyword evidence="2" id="KW-1185">Reference proteome</keyword>
<dbReference type="AlphaFoldDB" id="A0A8J3C7W6"/>
<evidence type="ECO:0000313" key="2">
    <source>
        <dbReference type="Proteomes" id="UP000637578"/>
    </source>
</evidence>
<reference evidence="1" key="1">
    <citation type="journal article" date="2014" name="Int. J. Syst. Evol. Microbiol.">
        <title>Complete genome sequence of Corynebacterium casei LMG S-19264T (=DSM 44701T), isolated from a smear-ripened cheese.</title>
        <authorList>
            <consortium name="US DOE Joint Genome Institute (JGI-PGF)"/>
            <person name="Walter F."/>
            <person name="Albersmeier A."/>
            <person name="Kalinowski J."/>
            <person name="Ruckert C."/>
        </authorList>
    </citation>
    <scope>NUCLEOTIDE SEQUENCE</scope>
    <source>
        <strain evidence="1">CGMCC 4.5737</strain>
    </source>
</reference>
<dbReference type="EMBL" id="BMMK01000008">
    <property type="protein sequence ID" value="GGM51018.1"/>
    <property type="molecule type" value="Genomic_DNA"/>
</dbReference>
<comment type="caution">
    <text evidence="1">The sequence shown here is derived from an EMBL/GenBank/DDBJ whole genome shotgun (WGS) entry which is preliminary data.</text>
</comment>
<reference evidence="1" key="2">
    <citation type="submission" date="2020-09" db="EMBL/GenBank/DDBJ databases">
        <authorList>
            <person name="Sun Q."/>
            <person name="Zhou Y."/>
        </authorList>
    </citation>
    <scope>NUCLEOTIDE SEQUENCE</scope>
    <source>
        <strain evidence="1">CGMCC 4.5737</strain>
    </source>
</reference>
<sequence>MPDFFTDPQGRVRPITGKSGKSGKVVAATVLAVSVAAGGGALGGGAASIGGATESAVAQGLRAKTAKSRKAAHRGKHDEAWRHMGLRRIKRVARRELRCVPHSFGDTQKFFMQTPCRSLQRSLLAVSDAHDNIIAVSVAWVRMRNAGDATRLRGLVDTYGTGNITPIAGNALELQGIRFIGKHYDSRQDGALFVMAEATPVAGQPDPELMDAVAAVAMEFPPP</sequence>